<dbReference type="RefSeq" id="XP_031554058.1">
    <property type="nucleotide sequence ID" value="XM_031698198.1"/>
</dbReference>
<evidence type="ECO:0000313" key="4">
    <source>
        <dbReference type="RefSeq" id="XP_031554058.1"/>
    </source>
</evidence>
<evidence type="ECO:0000256" key="2">
    <source>
        <dbReference type="SAM" id="MobiDB-lite"/>
    </source>
</evidence>
<dbReference type="InParanoid" id="A0A6P8HGG6"/>
<feature type="compositionally biased region" description="Basic and acidic residues" evidence="2">
    <location>
        <begin position="452"/>
        <end position="464"/>
    </location>
</feature>
<dbReference type="SMART" id="SM00268">
    <property type="entry name" value="ACTIN"/>
    <property type="match status" value="1"/>
</dbReference>
<dbReference type="Gene3D" id="3.30.420.40">
    <property type="match status" value="2"/>
</dbReference>
<dbReference type="Gene3D" id="3.90.640.10">
    <property type="entry name" value="Actin, Chain A, domain 4"/>
    <property type="match status" value="1"/>
</dbReference>
<proteinExistence type="inferred from homology"/>
<dbReference type="GeneID" id="116291086"/>
<evidence type="ECO:0000256" key="1">
    <source>
        <dbReference type="RuleBase" id="RU000487"/>
    </source>
</evidence>
<dbReference type="PANTHER" id="PTHR11937">
    <property type="entry name" value="ACTIN"/>
    <property type="match status" value="1"/>
</dbReference>
<accession>A0A6P8HGG6</accession>
<feature type="compositionally biased region" description="Low complexity" evidence="2">
    <location>
        <begin position="407"/>
        <end position="451"/>
    </location>
</feature>
<gene>
    <name evidence="4" type="primary">LOC116291086</name>
</gene>
<comment type="similarity">
    <text evidence="1">Belongs to the actin family.</text>
</comment>
<dbReference type="CDD" id="cd10207">
    <property type="entry name" value="ASKHA_NBD_Arp10"/>
    <property type="match status" value="1"/>
</dbReference>
<keyword evidence="3" id="KW-1185">Reference proteome</keyword>
<dbReference type="AlphaFoldDB" id="A0A6P8HGG6"/>
<dbReference type="OrthoDB" id="337660at2759"/>
<protein>
    <submittedName>
        <fullName evidence="4">Actin-related protein 10-like</fullName>
    </submittedName>
</protein>
<name>A0A6P8HGG6_ACTTE</name>
<evidence type="ECO:0000313" key="3">
    <source>
        <dbReference type="Proteomes" id="UP000515163"/>
    </source>
</evidence>
<reference evidence="4" key="1">
    <citation type="submission" date="2025-08" db="UniProtKB">
        <authorList>
            <consortium name="RefSeq"/>
        </authorList>
    </citation>
    <scope>IDENTIFICATION</scope>
    <source>
        <tissue evidence="4">Tentacle</tissue>
    </source>
</reference>
<feature type="region of interest" description="Disordered" evidence="2">
    <location>
        <begin position="382"/>
        <end position="464"/>
    </location>
</feature>
<sequence>MPLFDIIGLGGEKFAVIIDIGSAYTKCGFAKESAPRHIIPSTITHTVNGTTRTEHVISDDEKRNPDELYAILRDFIHMIYFRYLLVNPRDRRVVICESVLCPTLFRETLAQVLFKHFEVQSVLFAPCHLLSLFTLGVPTGLVVDCGYNESLILPVYEGIPILKAVVGIPLAAKAIHKYLEQQLMDRSLVQIEKGIKPLSSVIGALPDEILEDIKVRTCFVAPKFSGPKDEPRPASMVPQVDYPLDGGRILRIEGQIREQTFDILFDGDEEEKSIATALLDSLLQCPIDTRKQLAENIVLIGGTVMTPGFKHRLMQEIYILLQSPQYNNKLFIKTVKMHTTPVNANCAAWLGGAIFGSLEVLADRSVLKEQYAHDKKIPDWSQCDITTETAPPAEEPQRPTLSRRQTSGITSTLSSLSSKLSSHILSSGSSRLGSPLGSSRLGSSPSGSSKSSIKESPAEEKKGE</sequence>
<dbReference type="FunCoup" id="A0A6P8HGG6">
    <property type="interactions" value="1819"/>
</dbReference>
<organism evidence="3 4">
    <name type="scientific">Actinia tenebrosa</name>
    <name type="common">Australian red waratah sea anemone</name>
    <dbReference type="NCBI Taxonomy" id="6105"/>
    <lineage>
        <taxon>Eukaryota</taxon>
        <taxon>Metazoa</taxon>
        <taxon>Cnidaria</taxon>
        <taxon>Anthozoa</taxon>
        <taxon>Hexacorallia</taxon>
        <taxon>Actiniaria</taxon>
        <taxon>Actiniidae</taxon>
        <taxon>Actinia</taxon>
    </lineage>
</organism>
<dbReference type="KEGG" id="aten:116291086"/>
<dbReference type="InterPro" id="IPR043129">
    <property type="entry name" value="ATPase_NBD"/>
</dbReference>
<dbReference type="SUPFAM" id="SSF53067">
    <property type="entry name" value="Actin-like ATPase domain"/>
    <property type="match status" value="2"/>
</dbReference>
<dbReference type="InterPro" id="IPR004000">
    <property type="entry name" value="Actin"/>
</dbReference>
<dbReference type="Proteomes" id="UP000515163">
    <property type="component" value="Unplaced"/>
</dbReference>
<dbReference type="Pfam" id="PF00022">
    <property type="entry name" value="Actin"/>
    <property type="match status" value="1"/>
</dbReference>